<feature type="chain" id="PRO_5045433880" evidence="1">
    <location>
        <begin position="20"/>
        <end position="128"/>
    </location>
</feature>
<comment type="caution">
    <text evidence="2">The sequence shown here is derived from an EMBL/GenBank/DDBJ whole genome shotgun (WGS) entry which is preliminary data.</text>
</comment>
<proteinExistence type="predicted"/>
<evidence type="ECO:0000313" key="3">
    <source>
        <dbReference type="Proteomes" id="UP000637267"/>
    </source>
</evidence>
<name>A0ABQ2PAN8_9NEIS</name>
<keyword evidence="3" id="KW-1185">Reference proteome</keyword>
<gene>
    <name evidence="2" type="ORF">GCM10010970_23190</name>
</gene>
<sequence length="128" mass="14168">MSLSRIFIATALLSQLVQAAAPPQSKTCTLPVPDDGEVKASFPNETGWVDKAGKGFVDIQSTSSERIRVYFNRETQFYTSFGGDYEPTDLAHGQRVWVWFKDCKPAVRGSGTAAFLQLYSRDPADQPM</sequence>
<dbReference type="EMBL" id="BMLX01000003">
    <property type="protein sequence ID" value="GGP22051.1"/>
    <property type="molecule type" value="Genomic_DNA"/>
</dbReference>
<keyword evidence="1" id="KW-0732">Signal</keyword>
<dbReference type="RefSeq" id="WP_188704544.1">
    <property type="nucleotide sequence ID" value="NZ_BMLX01000003.1"/>
</dbReference>
<evidence type="ECO:0000256" key="1">
    <source>
        <dbReference type="SAM" id="SignalP"/>
    </source>
</evidence>
<accession>A0ABQ2PAN8</accession>
<reference evidence="3" key="1">
    <citation type="journal article" date="2019" name="Int. J. Syst. Evol. Microbiol.">
        <title>The Global Catalogue of Microorganisms (GCM) 10K type strain sequencing project: providing services to taxonomists for standard genome sequencing and annotation.</title>
        <authorList>
            <consortium name="The Broad Institute Genomics Platform"/>
            <consortium name="The Broad Institute Genome Sequencing Center for Infectious Disease"/>
            <person name="Wu L."/>
            <person name="Ma J."/>
        </authorList>
    </citation>
    <scope>NUCLEOTIDE SEQUENCE [LARGE SCALE GENOMIC DNA]</scope>
    <source>
        <strain evidence="3">CGMCC 1.8859</strain>
    </source>
</reference>
<evidence type="ECO:0000313" key="2">
    <source>
        <dbReference type="EMBL" id="GGP22051.1"/>
    </source>
</evidence>
<dbReference type="Proteomes" id="UP000637267">
    <property type="component" value="Unassembled WGS sequence"/>
</dbReference>
<protein>
    <submittedName>
        <fullName evidence="2">Uncharacterized protein</fullName>
    </submittedName>
</protein>
<feature type="signal peptide" evidence="1">
    <location>
        <begin position="1"/>
        <end position="19"/>
    </location>
</feature>
<organism evidence="2 3">
    <name type="scientific">Silvimonas iriomotensis</name>
    <dbReference type="NCBI Taxonomy" id="449662"/>
    <lineage>
        <taxon>Bacteria</taxon>
        <taxon>Pseudomonadati</taxon>
        <taxon>Pseudomonadota</taxon>
        <taxon>Betaproteobacteria</taxon>
        <taxon>Neisseriales</taxon>
        <taxon>Chitinibacteraceae</taxon>
        <taxon>Silvimonas</taxon>
    </lineage>
</organism>